<keyword evidence="4 6" id="KW-1133">Transmembrane helix</keyword>
<feature type="domain" description="Glycine transporter" evidence="7">
    <location>
        <begin position="20"/>
        <end position="89"/>
    </location>
</feature>
<proteinExistence type="predicted"/>
<dbReference type="InterPro" id="IPR005115">
    <property type="entry name" value="Gly_transporter"/>
</dbReference>
<evidence type="ECO:0000256" key="3">
    <source>
        <dbReference type="ARBA" id="ARBA00022692"/>
    </source>
</evidence>
<feature type="transmembrane region" description="Helical" evidence="6">
    <location>
        <begin position="77"/>
        <end position="94"/>
    </location>
</feature>
<keyword evidence="3 6" id="KW-0812">Transmembrane</keyword>
<evidence type="ECO:0000313" key="8">
    <source>
        <dbReference type="EMBL" id="KKN59719.1"/>
    </source>
</evidence>
<evidence type="ECO:0000256" key="1">
    <source>
        <dbReference type="ARBA" id="ARBA00004651"/>
    </source>
</evidence>
<feature type="transmembrane region" description="Helical" evidence="6">
    <location>
        <begin position="45"/>
        <end position="65"/>
    </location>
</feature>
<sequence length="217" mass="23994">MLKRHKYFWVVTNMTELYHWFDLIGIAVFAVSGTLLAYEKKMDGFGVVVLATVTAIGGGTVRDLILDVPVFWLHDQSYFFAILASVFVTTRLINKQKPIPHYILQTADAFGLAFFAVMGAQKAQLVGMPDMTAVIMAVITGCFGGLIRDVLAREIPMLLKGELYAITCIAGGTVYTLGISFSLATEMAMVLGMLMTLLLRLAAIKWQITLHVFKYPD</sequence>
<dbReference type="AlphaFoldDB" id="A0A0F9RXX6"/>
<organism evidence="8">
    <name type="scientific">marine sediment metagenome</name>
    <dbReference type="NCBI Taxonomy" id="412755"/>
    <lineage>
        <taxon>unclassified sequences</taxon>
        <taxon>metagenomes</taxon>
        <taxon>ecological metagenomes</taxon>
    </lineage>
</organism>
<feature type="transmembrane region" description="Helical" evidence="6">
    <location>
        <begin position="132"/>
        <end position="151"/>
    </location>
</feature>
<feature type="transmembrane region" description="Helical" evidence="6">
    <location>
        <begin position="163"/>
        <end position="181"/>
    </location>
</feature>
<comment type="subcellular location">
    <subcellularLocation>
        <location evidence="1">Cell membrane</location>
        <topology evidence="1">Multi-pass membrane protein</topology>
    </subcellularLocation>
</comment>
<dbReference type="PANTHER" id="PTHR30506:SF3">
    <property type="entry name" value="UPF0126 INNER MEMBRANE PROTEIN YADS-RELATED"/>
    <property type="match status" value="1"/>
</dbReference>
<gene>
    <name evidence="8" type="ORF">LCGC14_0539250</name>
</gene>
<feature type="domain" description="Glycine transporter" evidence="7">
    <location>
        <begin position="106"/>
        <end position="177"/>
    </location>
</feature>
<evidence type="ECO:0000256" key="6">
    <source>
        <dbReference type="SAM" id="Phobius"/>
    </source>
</evidence>
<keyword evidence="5 6" id="KW-0472">Membrane</keyword>
<accession>A0A0F9RXX6</accession>
<protein>
    <recommendedName>
        <fullName evidence="7">Glycine transporter domain-containing protein</fullName>
    </recommendedName>
</protein>
<evidence type="ECO:0000256" key="2">
    <source>
        <dbReference type="ARBA" id="ARBA00022475"/>
    </source>
</evidence>
<evidence type="ECO:0000256" key="4">
    <source>
        <dbReference type="ARBA" id="ARBA00022989"/>
    </source>
</evidence>
<feature type="transmembrane region" description="Helical" evidence="6">
    <location>
        <begin position="187"/>
        <end position="204"/>
    </location>
</feature>
<dbReference type="EMBL" id="LAZR01000717">
    <property type="protein sequence ID" value="KKN59719.1"/>
    <property type="molecule type" value="Genomic_DNA"/>
</dbReference>
<evidence type="ECO:0000259" key="7">
    <source>
        <dbReference type="Pfam" id="PF03458"/>
    </source>
</evidence>
<keyword evidence="2" id="KW-1003">Cell membrane</keyword>
<comment type="caution">
    <text evidence="8">The sequence shown here is derived from an EMBL/GenBank/DDBJ whole genome shotgun (WGS) entry which is preliminary data.</text>
</comment>
<name>A0A0F9RXX6_9ZZZZ</name>
<evidence type="ECO:0000256" key="5">
    <source>
        <dbReference type="ARBA" id="ARBA00023136"/>
    </source>
</evidence>
<reference evidence="8" key="1">
    <citation type="journal article" date="2015" name="Nature">
        <title>Complex archaea that bridge the gap between prokaryotes and eukaryotes.</title>
        <authorList>
            <person name="Spang A."/>
            <person name="Saw J.H."/>
            <person name="Jorgensen S.L."/>
            <person name="Zaremba-Niedzwiedzka K."/>
            <person name="Martijn J."/>
            <person name="Lind A.E."/>
            <person name="van Eijk R."/>
            <person name="Schleper C."/>
            <person name="Guy L."/>
            <person name="Ettema T.J."/>
        </authorList>
    </citation>
    <scope>NUCLEOTIDE SEQUENCE</scope>
</reference>
<dbReference type="GO" id="GO:0005886">
    <property type="term" value="C:plasma membrane"/>
    <property type="evidence" value="ECO:0007669"/>
    <property type="project" value="UniProtKB-SubCell"/>
</dbReference>
<dbReference type="PANTHER" id="PTHR30506">
    <property type="entry name" value="INNER MEMBRANE PROTEIN"/>
    <property type="match status" value="1"/>
</dbReference>
<feature type="transmembrane region" description="Helical" evidence="6">
    <location>
        <begin position="20"/>
        <end position="38"/>
    </location>
</feature>
<dbReference type="Pfam" id="PF03458">
    <property type="entry name" value="Gly_transporter"/>
    <property type="match status" value="2"/>
</dbReference>